<evidence type="ECO:0000259" key="4">
    <source>
        <dbReference type="Pfam" id="PF17921"/>
    </source>
</evidence>
<feature type="region of interest" description="Disordered" evidence="1">
    <location>
        <begin position="404"/>
        <end position="432"/>
    </location>
</feature>
<dbReference type="SUPFAM" id="SSF56672">
    <property type="entry name" value="DNA/RNA polymerases"/>
    <property type="match status" value="1"/>
</dbReference>
<feature type="domain" description="Reverse transcriptase" evidence="2">
    <location>
        <begin position="898"/>
        <end position="1012"/>
    </location>
</feature>
<dbReference type="PANTHER" id="PTHR33067:SF39">
    <property type="entry name" value="TRANSCRIPTION FACTOR INTERACTOR AND REGULATOR CCHC(ZN) FAMILY"/>
    <property type="match status" value="1"/>
</dbReference>
<evidence type="ECO:0000313" key="5">
    <source>
        <dbReference type="EMBL" id="KAJ9536802.1"/>
    </source>
</evidence>
<protein>
    <recommendedName>
        <fullName evidence="7">Reverse transcriptase</fullName>
    </recommendedName>
</protein>
<dbReference type="Gene3D" id="2.40.70.10">
    <property type="entry name" value="Acid Proteases"/>
    <property type="match status" value="1"/>
</dbReference>
<keyword evidence="6" id="KW-1185">Reference proteome</keyword>
<dbReference type="InterPro" id="IPR041588">
    <property type="entry name" value="Integrase_H2C2"/>
</dbReference>
<dbReference type="PANTHER" id="PTHR33067">
    <property type="entry name" value="RNA-DIRECTED DNA POLYMERASE-RELATED"/>
    <property type="match status" value="1"/>
</dbReference>
<feature type="compositionally biased region" description="Polar residues" evidence="1">
    <location>
        <begin position="255"/>
        <end position="295"/>
    </location>
</feature>
<evidence type="ECO:0000313" key="6">
    <source>
        <dbReference type="Proteomes" id="UP001172457"/>
    </source>
</evidence>
<evidence type="ECO:0008006" key="7">
    <source>
        <dbReference type="Google" id="ProtNLM"/>
    </source>
</evidence>
<feature type="compositionally biased region" description="Polar residues" evidence="1">
    <location>
        <begin position="322"/>
        <end position="335"/>
    </location>
</feature>
<proteinExistence type="predicted"/>
<reference evidence="5" key="1">
    <citation type="submission" date="2023-03" db="EMBL/GenBank/DDBJ databases">
        <title>Chromosome-scale reference genome and RAD-based genetic map of yellow starthistle (Centaurea solstitialis) reveal putative structural variation and QTLs associated with invader traits.</title>
        <authorList>
            <person name="Reatini B."/>
            <person name="Cang F.A."/>
            <person name="Jiang Q."/>
            <person name="Mckibben M.T.W."/>
            <person name="Barker M.S."/>
            <person name="Rieseberg L.H."/>
            <person name="Dlugosch K.M."/>
        </authorList>
    </citation>
    <scope>NUCLEOTIDE SEQUENCE</scope>
    <source>
        <strain evidence="5">CAN-66</strain>
        <tissue evidence="5">Leaf</tissue>
    </source>
</reference>
<dbReference type="CDD" id="cd00303">
    <property type="entry name" value="retropepsin_like"/>
    <property type="match status" value="1"/>
</dbReference>
<dbReference type="Proteomes" id="UP001172457">
    <property type="component" value="Unassembled WGS sequence"/>
</dbReference>
<dbReference type="EMBL" id="JARYMX010000009">
    <property type="protein sequence ID" value="KAJ9536802.1"/>
    <property type="molecule type" value="Genomic_DNA"/>
</dbReference>
<evidence type="ECO:0000259" key="2">
    <source>
        <dbReference type="Pfam" id="PF00078"/>
    </source>
</evidence>
<dbReference type="Gene3D" id="1.10.340.70">
    <property type="match status" value="1"/>
</dbReference>
<feature type="compositionally biased region" description="Basic and acidic residues" evidence="1">
    <location>
        <begin position="404"/>
        <end position="419"/>
    </location>
</feature>
<comment type="caution">
    <text evidence="5">The sequence shown here is derived from an EMBL/GenBank/DDBJ whole genome shotgun (WGS) entry which is preliminary data.</text>
</comment>
<dbReference type="Pfam" id="PF00078">
    <property type="entry name" value="RVT_1"/>
    <property type="match status" value="1"/>
</dbReference>
<sequence>MFQMLQNNGQFTGLSKEDPHAHLRSFIEIEESFRLRGISDEALKLKLFPISFSHPARAWYNSLKPNSIFTWNQMAEVFLKKYFPPLRNAQSRNEICTFRQEDDEAVPTAWERFKELPRKCPHHGIPYCIQLETFFNGLNYSARQMLDATAGGAFTTSSYNEGYNILEKISNNNGHWADSRSKPLQLAGAKDDVVSSINTPEPSELPVQCAYCGENHLFDNCPRNPEKVNYISNNHKTGPFSPTYNPGWREHPNLKWNTPTLNPQLPRIQGQTNHYPQQQRQSNFQNHGQSNFQSQKHVHFQDEEQPRFQHSSHNHSQNHQHTTYPKYQQRQNQQVEPSLEAMMKGFITQTQASIKNLETQVGQMALEIRNRPTGSLPSDTETPQRIGKEHVKAVTLRNGKDLNEKAPKEFGKKNAESEKNFAASSSTQTMPSFSTMPLAQSNFTSHAPDFPLLSSITSNEKLPNEANTTISNTMIKPASPIILPSSPTPTPQKSKTYTLLHINIPLVEAIEQMPNYAKFLKDILSKKKKLNEYETVALTEGCSALITNKIPPKMKDPGSFTIPCSIGGKTIGKALCDLGASINLMPLSIFNTLGIGEVRPTIVCLQLADKSIAWPKGKIEDVLVQVDKFIFPTDFIILDCEVDIDVPIILGRPFLATGRTLIDVQKGELTMRVQDQKVTFIVLDSLRYPEDREECSTLSEIESWCQEKTLGEILGNVDSESDEEESESVEAPLVIAAFEILENEDKKTLVPSLEVAPDLELKQLPSHLKYAFLGDSGKLPVIISLSLEKDQEEKLIKMLKQHTKAIGWTIADLKGINPTICQHKIILEDNNFNSVEPQRRLNPVMKEVVKKEILKWLDAGIIYPIASSTCVSLVQCVPKKGGVTVITNDKNELIPTRTVTDGYSGYNQIVIAPDDQEKTTFTCPYGTFAFRRMPFGLCNAPATSQRCMMSIFSDMLEKSMEVFMDDFSVYRTSYDICLQNLEKILNRCEETDLVLNWEKCHFMVKEGIVLGHLISKRGIEVDKAKLEVIPEPTTVKGIRSFLGHADQMITRCIPKEETASILRHCHSRPCGGHFGGSRTAAKVLQSGFFWPTLHNDAYNFAKSCNECQRSGNISHRNEMPLNGILEIELFDVCVRIMCETVTGLPCPML</sequence>
<dbReference type="InterPro" id="IPR005162">
    <property type="entry name" value="Retrotrans_gag_dom"/>
</dbReference>
<accession>A0AA38SPD7</accession>
<dbReference type="Gene3D" id="3.30.70.270">
    <property type="match status" value="1"/>
</dbReference>
<dbReference type="AlphaFoldDB" id="A0AA38SPD7"/>
<gene>
    <name evidence="5" type="ORF">OSB04_un000026</name>
</gene>
<dbReference type="InterPro" id="IPR043502">
    <property type="entry name" value="DNA/RNA_pol_sf"/>
</dbReference>
<dbReference type="Gene3D" id="3.10.10.10">
    <property type="entry name" value="HIV Type 1 Reverse Transcriptase, subunit A, domain 1"/>
    <property type="match status" value="1"/>
</dbReference>
<feature type="domain" description="Retrotransposon gag" evidence="3">
    <location>
        <begin position="46"/>
        <end position="139"/>
    </location>
</feature>
<dbReference type="InterPro" id="IPR043128">
    <property type="entry name" value="Rev_trsase/Diguanyl_cyclase"/>
</dbReference>
<feature type="domain" description="Integrase zinc-binding" evidence="4">
    <location>
        <begin position="1053"/>
        <end position="1110"/>
    </location>
</feature>
<organism evidence="5 6">
    <name type="scientific">Centaurea solstitialis</name>
    <name type="common">yellow star-thistle</name>
    <dbReference type="NCBI Taxonomy" id="347529"/>
    <lineage>
        <taxon>Eukaryota</taxon>
        <taxon>Viridiplantae</taxon>
        <taxon>Streptophyta</taxon>
        <taxon>Embryophyta</taxon>
        <taxon>Tracheophyta</taxon>
        <taxon>Spermatophyta</taxon>
        <taxon>Magnoliopsida</taxon>
        <taxon>eudicotyledons</taxon>
        <taxon>Gunneridae</taxon>
        <taxon>Pentapetalae</taxon>
        <taxon>asterids</taxon>
        <taxon>campanulids</taxon>
        <taxon>Asterales</taxon>
        <taxon>Asteraceae</taxon>
        <taxon>Carduoideae</taxon>
        <taxon>Cardueae</taxon>
        <taxon>Centaureinae</taxon>
        <taxon>Centaurea</taxon>
    </lineage>
</organism>
<evidence type="ECO:0000256" key="1">
    <source>
        <dbReference type="SAM" id="MobiDB-lite"/>
    </source>
</evidence>
<dbReference type="CDD" id="cd01647">
    <property type="entry name" value="RT_LTR"/>
    <property type="match status" value="1"/>
</dbReference>
<dbReference type="Pfam" id="PF17921">
    <property type="entry name" value="Integrase_H2C2"/>
    <property type="match status" value="1"/>
</dbReference>
<dbReference type="InterPro" id="IPR021109">
    <property type="entry name" value="Peptidase_aspartic_dom_sf"/>
</dbReference>
<feature type="compositionally biased region" description="Polar residues" evidence="1">
    <location>
        <begin position="422"/>
        <end position="432"/>
    </location>
</feature>
<dbReference type="Pfam" id="PF03732">
    <property type="entry name" value="Retrotrans_gag"/>
    <property type="match status" value="1"/>
</dbReference>
<name>A0AA38SPD7_9ASTR</name>
<feature type="region of interest" description="Disordered" evidence="1">
    <location>
        <begin position="250"/>
        <end position="335"/>
    </location>
</feature>
<dbReference type="InterPro" id="IPR000477">
    <property type="entry name" value="RT_dom"/>
</dbReference>
<evidence type="ECO:0000259" key="3">
    <source>
        <dbReference type="Pfam" id="PF03732"/>
    </source>
</evidence>